<evidence type="ECO:0000313" key="4">
    <source>
        <dbReference type="Proteomes" id="UP000238916"/>
    </source>
</evidence>
<dbReference type="Proteomes" id="UP000238916">
    <property type="component" value="Unassembled WGS sequence"/>
</dbReference>
<dbReference type="InterPro" id="IPR003010">
    <property type="entry name" value="C-N_Hydrolase"/>
</dbReference>
<dbReference type="Gene3D" id="3.60.110.10">
    <property type="entry name" value="Carbon-nitrogen hydrolase"/>
    <property type="match status" value="1"/>
</dbReference>
<proteinExistence type="inferred from homology"/>
<gene>
    <name evidence="3" type="ORF">SBF1_170002</name>
</gene>
<dbReference type="InterPro" id="IPR036526">
    <property type="entry name" value="C-N_Hydrolase_sf"/>
</dbReference>
<dbReference type="CDD" id="cd07583">
    <property type="entry name" value="nitrilase_5"/>
    <property type="match status" value="1"/>
</dbReference>
<dbReference type="PANTHER" id="PTHR23088:SF27">
    <property type="entry name" value="DEAMINATED GLUTATHIONE AMIDASE"/>
    <property type="match status" value="1"/>
</dbReference>
<dbReference type="AlphaFoldDB" id="A0A2U3KB20"/>
<evidence type="ECO:0000259" key="2">
    <source>
        <dbReference type="PROSITE" id="PS50263"/>
    </source>
</evidence>
<organism evidence="3 4">
    <name type="scientific">Candidatus Desulfosporosinus infrequens</name>
    <dbReference type="NCBI Taxonomy" id="2043169"/>
    <lineage>
        <taxon>Bacteria</taxon>
        <taxon>Bacillati</taxon>
        <taxon>Bacillota</taxon>
        <taxon>Clostridia</taxon>
        <taxon>Eubacteriales</taxon>
        <taxon>Desulfitobacteriaceae</taxon>
        <taxon>Desulfosporosinus</taxon>
    </lineage>
</organism>
<dbReference type="GO" id="GO:0016787">
    <property type="term" value="F:hydrolase activity"/>
    <property type="evidence" value="ECO:0007669"/>
    <property type="project" value="UniProtKB-KW"/>
</dbReference>
<name>A0A2U3KB20_9FIRM</name>
<evidence type="ECO:0000313" key="3">
    <source>
        <dbReference type="EMBL" id="SPF36861.1"/>
    </source>
</evidence>
<dbReference type="PANTHER" id="PTHR23088">
    <property type="entry name" value="NITRILASE-RELATED"/>
    <property type="match status" value="1"/>
</dbReference>
<reference evidence="4" key="1">
    <citation type="submission" date="2018-02" db="EMBL/GenBank/DDBJ databases">
        <authorList>
            <person name="Hausmann B."/>
        </authorList>
    </citation>
    <scope>NUCLEOTIDE SEQUENCE [LARGE SCALE GENOMIC DNA]</scope>
    <source>
        <strain evidence="4">Peat soil MAG SbF1</strain>
    </source>
</reference>
<dbReference type="EMBL" id="OMOF01000079">
    <property type="protein sequence ID" value="SPF36861.1"/>
    <property type="molecule type" value="Genomic_DNA"/>
</dbReference>
<dbReference type="OrthoDB" id="9811121at2"/>
<dbReference type="InterPro" id="IPR001110">
    <property type="entry name" value="UPF0012_CS"/>
</dbReference>
<feature type="domain" description="CN hydrolase" evidence="2">
    <location>
        <begin position="8"/>
        <end position="244"/>
    </location>
</feature>
<dbReference type="SUPFAM" id="SSF56317">
    <property type="entry name" value="Carbon-nitrogen hydrolase"/>
    <property type="match status" value="1"/>
</dbReference>
<comment type="similarity">
    <text evidence="1">Belongs to the carbon-nitrogen hydrolase superfamily. NIT1/NIT2 family.</text>
</comment>
<protein>
    <submittedName>
        <fullName evidence="3">Carbon-nitrogen hydrolase family protein</fullName>
    </submittedName>
</protein>
<evidence type="ECO:0000256" key="1">
    <source>
        <dbReference type="ARBA" id="ARBA00010613"/>
    </source>
</evidence>
<keyword evidence="3" id="KW-0378">Hydrolase</keyword>
<sequence length="268" mass="30503">MKFGLSTLKIAVIQMDVVLGELDVNLKKMERLVREAAQSKPDVIVLPETWNTGYFPKNLAELALSSGKEATKKMGELAKDLQIYLVGGSISEVYKEQVVNTAKVFNRYGLEIASYQKIHLFSPGEENKFYTEGNKVVTFNIEGHLCGVIICYDLRFPELIRRLALDGMEILFVPAEWPHPRLEHWRILQKARAIENQIYVIGCNGVGIGNGVKFCGHSSVISPWGEIMREAEEKEGIFQTELETDAISEIRKKIPVFLDRRYSKYQLY</sequence>
<accession>A0A2U3KB20</accession>
<dbReference type="Pfam" id="PF00795">
    <property type="entry name" value="CN_hydrolase"/>
    <property type="match status" value="1"/>
</dbReference>
<dbReference type="PROSITE" id="PS01227">
    <property type="entry name" value="UPF0012"/>
    <property type="match status" value="1"/>
</dbReference>
<dbReference type="PROSITE" id="PS50263">
    <property type="entry name" value="CN_HYDROLASE"/>
    <property type="match status" value="1"/>
</dbReference>